<keyword evidence="2" id="KW-1133">Transmembrane helix</keyword>
<sequence length="187" mass="20118">MGPLPAKVLSQPCIASFWFGLFLATVTLHTMWLRRIRRSDAGLHVRHPTGLVRYGVHCSLQTVDNNCPKLGRCTRQPDECAAENSGLSGATKNRIASGEEGMCPQEVRTPHPRTQHLDTGRTSHPMSTCCVSHPSLAFPTPGKEPYFTGPAGEPTLSSPSPPLISQPTLISTPSPPLSSPSPFDGKN</sequence>
<gene>
    <name evidence="3" type="ORF">Hamer_G023800</name>
</gene>
<feature type="region of interest" description="Disordered" evidence="1">
    <location>
        <begin position="103"/>
        <end position="128"/>
    </location>
</feature>
<name>A0A8J5ML90_HOMAM</name>
<protein>
    <submittedName>
        <fullName evidence="3">Uncharacterized protein</fullName>
    </submittedName>
</protein>
<dbReference type="AlphaFoldDB" id="A0A8J5ML90"/>
<dbReference type="Proteomes" id="UP000747542">
    <property type="component" value="Unassembled WGS sequence"/>
</dbReference>
<keyword evidence="4" id="KW-1185">Reference proteome</keyword>
<proteinExistence type="predicted"/>
<dbReference type="EMBL" id="JAHLQT010041414">
    <property type="protein sequence ID" value="KAG7155511.1"/>
    <property type="molecule type" value="Genomic_DNA"/>
</dbReference>
<evidence type="ECO:0000256" key="1">
    <source>
        <dbReference type="SAM" id="MobiDB-lite"/>
    </source>
</evidence>
<evidence type="ECO:0000313" key="4">
    <source>
        <dbReference type="Proteomes" id="UP000747542"/>
    </source>
</evidence>
<feature type="transmembrane region" description="Helical" evidence="2">
    <location>
        <begin position="15"/>
        <end position="33"/>
    </location>
</feature>
<reference evidence="3" key="1">
    <citation type="journal article" date="2021" name="Sci. Adv.">
        <title>The American lobster genome reveals insights on longevity, neural, and immune adaptations.</title>
        <authorList>
            <person name="Polinski J.M."/>
            <person name="Zimin A.V."/>
            <person name="Clark K.F."/>
            <person name="Kohn A.B."/>
            <person name="Sadowski N."/>
            <person name="Timp W."/>
            <person name="Ptitsyn A."/>
            <person name="Khanna P."/>
            <person name="Romanova D.Y."/>
            <person name="Williams P."/>
            <person name="Greenwood S.J."/>
            <person name="Moroz L.L."/>
            <person name="Walt D.R."/>
            <person name="Bodnar A.G."/>
        </authorList>
    </citation>
    <scope>NUCLEOTIDE SEQUENCE</scope>
    <source>
        <strain evidence="3">GMGI-L3</strain>
    </source>
</reference>
<keyword evidence="2" id="KW-0472">Membrane</keyword>
<evidence type="ECO:0000256" key="2">
    <source>
        <dbReference type="SAM" id="Phobius"/>
    </source>
</evidence>
<organism evidence="3 4">
    <name type="scientific">Homarus americanus</name>
    <name type="common">American lobster</name>
    <dbReference type="NCBI Taxonomy" id="6706"/>
    <lineage>
        <taxon>Eukaryota</taxon>
        <taxon>Metazoa</taxon>
        <taxon>Ecdysozoa</taxon>
        <taxon>Arthropoda</taxon>
        <taxon>Crustacea</taxon>
        <taxon>Multicrustacea</taxon>
        <taxon>Malacostraca</taxon>
        <taxon>Eumalacostraca</taxon>
        <taxon>Eucarida</taxon>
        <taxon>Decapoda</taxon>
        <taxon>Pleocyemata</taxon>
        <taxon>Astacidea</taxon>
        <taxon>Nephropoidea</taxon>
        <taxon>Nephropidae</taxon>
        <taxon>Homarus</taxon>
    </lineage>
</organism>
<accession>A0A8J5ML90</accession>
<keyword evidence="2" id="KW-0812">Transmembrane</keyword>
<comment type="caution">
    <text evidence="3">The sequence shown here is derived from an EMBL/GenBank/DDBJ whole genome shotgun (WGS) entry which is preliminary data.</text>
</comment>
<evidence type="ECO:0000313" key="3">
    <source>
        <dbReference type="EMBL" id="KAG7155511.1"/>
    </source>
</evidence>
<feature type="region of interest" description="Disordered" evidence="1">
    <location>
        <begin position="141"/>
        <end position="187"/>
    </location>
</feature>